<dbReference type="GO" id="GO:0005525">
    <property type="term" value="F:GTP binding"/>
    <property type="evidence" value="ECO:0007669"/>
    <property type="project" value="UniProtKB-UniRule"/>
</dbReference>
<proteinExistence type="inferred from homology"/>
<evidence type="ECO:0000259" key="11">
    <source>
        <dbReference type="SMART" id="SM00865"/>
    </source>
</evidence>
<comment type="caution">
    <text evidence="12">The sequence shown here is derived from an EMBL/GenBank/DDBJ whole genome shotgun (WGS) entry which is preliminary data.</text>
</comment>
<evidence type="ECO:0000259" key="10">
    <source>
        <dbReference type="SMART" id="SM00864"/>
    </source>
</evidence>
<dbReference type="SMART" id="SM00864">
    <property type="entry name" value="Tubulin"/>
    <property type="match status" value="1"/>
</dbReference>
<dbReference type="PRINTS" id="PR01164">
    <property type="entry name" value="GAMMATUBULIN"/>
</dbReference>
<comment type="subcellular location">
    <subcellularLocation>
        <location evidence="1">Cytoplasm</location>
        <location evidence="1">Cytoskeleton</location>
        <location evidence="1">Microtubule organizing center</location>
        <location evidence="1">Spindle pole body</location>
    </subcellularLocation>
</comment>
<dbReference type="FunFam" id="3.40.50.1440:FF:000049">
    <property type="entry name" value="Tubulin gamma chain"/>
    <property type="match status" value="1"/>
</dbReference>
<dbReference type="PANTHER" id="PTHR11588">
    <property type="entry name" value="TUBULIN"/>
    <property type="match status" value="1"/>
</dbReference>
<dbReference type="InterPro" id="IPR023123">
    <property type="entry name" value="Tubulin_C"/>
</dbReference>
<keyword evidence="4" id="KW-0963">Cytoplasm</keyword>
<dbReference type="Pfam" id="PF00091">
    <property type="entry name" value="Tubulin"/>
    <property type="match status" value="1"/>
</dbReference>
<dbReference type="InterPro" id="IPR018316">
    <property type="entry name" value="Tubulin/FtsZ_2-layer-sand-dom"/>
</dbReference>
<keyword evidence="8" id="KW-0206">Cytoskeleton</keyword>
<evidence type="ECO:0000313" key="13">
    <source>
        <dbReference type="Proteomes" id="UP000663850"/>
    </source>
</evidence>
<dbReference type="FunFam" id="3.30.1330.20:FF:000003">
    <property type="entry name" value="Tubulin gamma chain"/>
    <property type="match status" value="1"/>
</dbReference>
<keyword evidence="6 9" id="KW-0547">Nucleotide-binding</keyword>
<reference evidence="12" key="1">
    <citation type="submission" date="2021-01" db="EMBL/GenBank/DDBJ databases">
        <authorList>
            <person name="Kaushik A."/>
        </authorList>
    </citation>
    <scope>NUCLEOTIDE SEQUENCE</scope>
    <source>
        <strain evidence="12">Type strain: AG8-Rh-89/</strain>
    </source>
</reference>
<dbReference type="PROSITE" id="PS00227">
    <property type="entry name" value="TUBULIN"/>
    <property type="match status" value="1"/>
</dbReference>
<keyword evidence="7 9" id="KW-0342">GTP-binding</keyword>
<evidence type="ECO:0000256" key="3">
    <source>
        <dbReference type="ARBA" id="ARBA00018848"/>
    </source>
</evidence>
<accession>A0A8H3D1C0</accession>
<evidence type="ECO:0000256" key="2">
    <source>
        <dbReference type="ARBA" id="ARBA00009636"/>
    </source>
</evidence>
<dbReference type="FunFam" id="1.10.287.600:FF:000004">
    <property type="entry name" value="Tubulin gamma chain"/>
    <property type="match status" value="1"/>
</dbReference>
<dbReference type="GO" id="GO:0005816">
    <property type="term" value="C:spindle pole body"/>
    <property type="evidence" value="ECO:0007669"/>
    <property type="project" value="UniProtKB-SubCell"/>
</dbReference>
<dbReference type="Gene3D" id="1.10.287.600">
    <property type="entry name" value="Helix hairpin bin"/>
    <property type="match status" value="1"/>
</dbReference>
<evidence type="ECO:0000256" key="5">
    <source>
        <dbReference type="ARBA" id="ARBA00022701"/>
    </source>
</evidence>
<dbReference type="Gene3D" id="3.40.50.1440">
    <property type="entry name" value="Tubulin/FtsZ, GTPase domain"/>
    <property type="match status" value="1"/>
</dbReference>
<dbReference type="InterPro" id="IPR003008">
    <property type="entry name" value="Tubulin_FtsZ_GTPase"/>
</dbReference>
<dbReference type="InterPro" id="IPR017975">
    <property type="entry name" value="Tubulin_CS"/>
</dbReference>
<organism evidence="12 13">
    <name type="scientific">Rhizoctonia solani</name>
    <dbReference type="NCBI Taxonomy" id="456999"/>
    <lineage>
        <taxon>Eukaryota</taxon>
        <taxon>Fungi</taxon>
        <taxon>Dikarya</taxon>
        <taxon>Basidiomycota</taxon>
        <taxon>Agaricomycotina</taxon>
        <taxon>Agaricomycetes</taxon>
        <taxon>Cantharellales</taxon>
        <taxon>Ceratobasidiaceae</taxon>
        <taxon>Rhizoctonia</taxon>
    </lineage>
</organism>
<evidence type="ECO:0000256" key="8">
    <source>
        <dbReference type="ARBA" id="ARBA00023212"/>
    </source>
</evidence>
<gene>
    <name evidence="12" type="ORF">RDB_LOCUS100623</name>
</gene>
<keyword evidence="5 9" id="KW-0493">Microtubule</keyword>
<dbReference type="InterPro" id="IPR008280">
    <property type="entry name" value="Tub_FtsZ_C"/>
</dbReference>
<comment type="function">
    <text evidence="9">Tubulin is the major constituent of microtubules, protein filaments consisting of alpha- and beta-tubulin heterodimers. Gamma-tubulin is a key component of the gamma-tubulin ring complex (gTuRC) which mediates microtubule nucleation. The gTuRC regulates the minus-end nucleation of alpha-beta tubulin heterodimers that grow into microtubule protafilaments, a critical step in centrosome duplication and spindle formation.</text>
</comment>
<dbReference type="Pfam" id="PF03953">
    <property type="entry name" value="Tubulin_C"/>
    <property type="match status" value="1"/>
</dbReference>
<feature type="domain" description="Tubulin/FtsZ 2-layer sandwich" evidence="11">
    <location>
        <begin position="202"/>
        <end position="345"/>
    </location>
</feature>
<dbReference type="SUPFAM" id="SSF55307">
    <property type="entry name" value="Tubulin C-terminal domain-like"/>
    <property type="match status" value="1"/>
</dbReference>
<dbReference type="CDD" id="cd02188">
    <property type="entry name" value="gamma_tubulin"/>
    <property type="match status" value="1"/>
</dbReference>
<dbReference type="InterPro" id="IPR000217">
    <property type="entry name" value="Tubulin"/>
</dbReference>
<feature type="domain" description="Tubulin/FtsZ GTPase" evidence="10">
    <location>
        <begin position="48"/>
        <end position="247"/>
    </location>
</feature>
<dbReference type="GO" id="GO:0007020">
    <property type="term" value="P:microtubule nucleation"/>
    <property type="evidence" value="ECO:0007669"/>
    <property type="project" value="InterPro"/>
</dbReference>
<evidence type="ECO:0000256" key="6">
    <source>
        <dbReference type="ARBA" id="ARBA00022741"/>
    </source>
</evidence>
<dbReference type="SMART" id="SM00865">
    <property type="entry name" value="Tubulin_C"/>
    <property type="match status" value="1"/>
</dbReference>
<dbReference type="InterPro" id="IPR036525">
    <property type="entry name" value="Tubulin/FtsZ_GTPase_sf"/>
</dbReference>
<protein>
    <recommendedName>
        <fullName evidence="3 9">Tubulin gamma chain</fullName>
    </recommendedName>
</protein>
<dbReference type="AlphaFoldDB" id="A0A8H3D1C0"/>
<dbReference type="InterPro" id="IPR002454">
    <property type="entry name" value="Gamma_tubulin"/>
</dbReference>
<dbReference type="SUPFAM" id="SSF52490">
    <property type="entry name" value="Tubulin nucleotide-binding domain-like"/>
    <property type="match status" value="1"/>
</dbReference>
<dbReference type="GO" id="GO:0005874">
    <property type="term" value="C:microtubule"/>
    <property type="evidence" value="ECO:0007669"/>
    <property type="project" value="UniProtKB-KW"/>
</dbReference>
<comment type="similarity">
    <text evidence="2 9">Belongs to the tubulin family.</text>
</comment>
<evidence type="ECO:0000256" key="1">
    <source>
        <dbReference type="ARBA" id="ARBA00004317"/>
    </source>
</evidence>
<evidence type="ECO:0000256" key="7">
    <source>
        <dbReference type="ARBA" id="ARBA00023134"/>
    </source>
</evidence>
<dbReference type="EMBL" id="CAJMWZ010005375">
    <property type="protein sequence ID" value="CAE6505361.1"/>
    <property type="molecule type" value="Genomic_DNA"/>
</dbReference>
<dbReference type="Proteomes" id="UP000663850">
    <property type="component" value="Unassembled WGS sequence"/>
</dbReference>
<name>A0A8H3D1C0_9AGAM</name>
<dbReference type="PRINTS" id="PR01161">
    <property type="entry name" value="TUBULIN"/>
</dbReference>
<evidence type="ECO:0000313" key="12">
    <source>
        <dbReference type="EMBL" id="CAE6505361.1"/>
    </source>
</evidence>
<sequence>MPREIVSVQLGQCGNQIGSLFWQRLCAEHGINKDGILEEWATEGGDRKDVFFYQADDEHYIPRAILVDLEPRVINTILTGPYRDLYNPENIFLSKEGGGAGNNWANGYASGERCYEEVMEMIDREAEGSDSLEGFMMMHSIAGGTGSGMGSYLLERLNDKFPKKLLQTYSVFPNQVDGDVVVQPYNSVLTLKRLVNNADSVVVLDNAALQRLSSEGGAWSTGQSFDQTNQLYQLQARSVRKTTVLDVMRRLLQPKNRMVSAMPSKSSCYISILNIIQGDVDPSDVHQSLLRIRERQLANFIPWGPASIQVALTRKSPYVAASHRVSGLMLANHTSMASLFKRILDQFDRLRRRNAFMDQYKKERMFEHGLEEFDDSRVGELITDRRLYLICFSATVEETMNEYKACESPDYISYGTGDGEGTG</sequence>
<evidence type="ECO:0000256" key="4">
    <source>
        <dbReference type="ARBA" id="ARBA00022490"/>
    </source>
</evidence>
<dbReference type="GO" id="GO:0031122">
    <property type="term" value="P:cytoplasmic microtubule organization"/>
    <property type="evidence" value="ECO:0007669"/>
    <property type="project" value="InterPro"/>
</dbReference>
<dbReference type="GO" id="GO:0000930">
    <property type="term" value="C:gamma-tubulin complex"/>
    <property type="evidence" value="ECO:0007669"/>
    <property type="project" value="InterPro"/>
</dbReference>
<evidence type="ECO:0000256" key="9">
    <source>
        <dbReference type="RuleBase" id="RU000352"/>
    </source>
</evidence>